<protein>
    <submittedName>
        <fullName evidence="1">Uncharacterized protein</fullName>
    </submittedName>
</protein>
<comment type="caution">
    <text evidence="1">The sequence shown here is derived from an EMBL/GenBank/DDBJ whole genome shotgun (WGS) entry which is preliminary data.</text>
</comment>
<organism evidence="1 2">
    <name type="scientific">Cinchona calisaya</name>
    <dbReference type="NCBI Taxonomy" id="153742"/>
    <lineage>
        <taxon>Eukaryota</taxon>
        <taxon>Viridiplantae</taxon>
        <taxon>Streptophyta</taxon>
        <taxon>Embryophyta</taxon>
        <taxon>Tracheophyta</taxon>
        <taxon>Spermatophyta</taxon>
        <taxon>Magnoliopsida</taxon>
        <taxon>eudicotyledons</taxon>
        <taxon>Gunneridae</taxon>
        <taxon>Pentapetalae</taxon>
        <taxon>asterids</taxon>
        <taxon>lamiids</taxon>
        <taxon>Gentianales</taxon>
        <taxon>Rubiaceae</taxon>
        <taxon>Cinchonoideae</taxon>
        <taxon>Cinchoneae</taxon>
        <taxon>Cinchona</taxon>
    </lineage>
</organism>
<name>A0ABD3AQY3_9GENT</name>
<dbReference type="AlphaFoldDB" id="A0ABD3AQY3"/>
<dbReference type="Proteomes" id="UP001630127">
    <property type="component" value="Unassembled WGS sequence"/>
</dbReference>
<proteinExistence type="predicted"/>
<evidence type="ECO:0000313" key="1">
    <source>
        <dbReference type="EMBL" id="KAL3533574.1"/>
    </source>
</evidence>
<evidence type="ECO:0000313" key="2">
    <source>
        <dbReference type="Proteomes" id="UP001630127"/>
    </source>
</evidence>
<dbReference type="EMBL" id="JBJUIK010000003">
    <property type="protein sequence ID" value="KAL3533574.1"/>
    <property type="molecule type" value="Genomic_DNA"/>
</dbReference>
<keyword evidence="2" id="KW-1185">Reference proteome</keyword>
<sequence>MEQGGKIGDERGWGGGLGKVDLIEMGVGDGIGVDLGLGDEGVELKQKENVNDVLIIDKLEQKSPASNTSLA</sequence>
<gene>
    <name evidence="1" type="ORF">ACH5RR_007095</name>
</gene>
<reference evidence="1 2" key="1">
    <citation type="submission" date="2024-11" db="EMBL/GenBank/DDBJ databases">
        <title>A near-complete genome assembly of Cinchona calisaya.</title>
        <authorList>
            <person name="Lian D.C."/>
            <person name="Zhao X.W."/>
            <person name="Wei L."/>
        </authorList>
    </citation>
    <scope>NUCLEOTIDE SEQUENCE [LARGE SCALE GENOMIC DNA]</scope>
    <source>
        <tissue evidence="1">Nenye</tissue>
    </source>
</reference>
<accession>A0ABD3AQY3</accession>